<evidence type="ECO:0000256" key="1">
    <source>
        <dbReference type="ARBA" id="ARBA00022603"/>
    </source>
</evidence>
<dbReference type="Gene3D" id="3.40.50.150">
    <property type="entry name" value="Vaccinia Virus protein VP39"/>
    <property type="match status" value="1"/>
</dbReference>
<reference evidence="4" key="1">
    <citation type="submission" date="2020-12" db="EMBL/GenBank/DDBJ databases">
        <title>Bacterial taxonomy.</title>
        <authorList>
            <person name="Pan X."/>
        </authorList>
    </citation>
    <scope>NUCLEOTIDE SEQUENCE</scope>
    <source>
        <strain evidence="4">M0105</strain>
    </source>
</reference>
<dbReference type="GO" id="GO:0008168">
    <property type="term" value="F:methyltransferase activity"/>
    <property type="evidence" value="ECO:0007669"/>
    <property type="project" value="UniProtKB-KW"/>
</dbReference>
<dbReference type="Pfam" id="PF13649">
    <property type="entry name" value="Methyltransf_25"/>
    <property type="match status" value="1"/>
</dbReference>
<comment type="caution">
    <text evidence="4">The sequence shown here is derived from an EMBL/GenBank/DDBJ whole genome shotgun (WGS) entry which is preliminary data.</text>
</comment>
<dbReference type="InterPro" id="IPR041698">
    <property type="entry name" value="Methyltransf_25"/>
</dbReference>
<gene>
    <name evidence="4" type="ORF">H0I76_04435</name>
</gene>
<dbReference type="EMBL" id="JAEHHL010000001">
    <property type="protein sequence ID" value="MBK0398427.1"/>
    <property type="molecule type" value="Genomic_DNA"/>
</dbReference>
<feature type="domain" description="Methyltransferase" evidence="3">
    <location>
        <begin position="43"/>
        <end position="136"/>
    </location>
</feature>
<dbReference type="CDD" id="cd02440">
    <property type="entry name" value="AdoMet_MTases"/>
    <property type="match status" value="1"/>
</dbReference>
<accession>A0A8J7SDH3</accession>
<keyword evidence="5" id="KW-1185">Reference proteome</keyword>
<protein>
    <submittedName>
        <fullName evidence="4">Methyltransferase domain-containing protein</fullName>
    </submittedName>
</protein>
<dbReference type="PANTHER" id="PTHR43861:SF1">
    <property type="entry name" value="TRANS-ACONITATE 2-METHYLTRANSFERASE"/>
    <property type="match status" value="1"/>
</dbReference>
<keyword evidence="1 4" id="KW-0489">Methyltransferase</keyword>
<dbReference type="GO" id="GO:0032259">
    <property type="term" value="P:methylation"/>
    <property type="evidence" value="ECO:0007669"/>
    <property type="project" value="UniProtKB-KW"/>
</dbReference>
<dbReference type="InterPro" id="IPR029063">
    <property type="entry name" value="SAM-dependent_MTases_sf"/>
</dbReference>
<evidence type="ECO:0000313" key="5">
    <source>
        <dbReference type="Proteomes" id="UP000655420"/>
    </source>
</evidence>
<organism evidence="4 5">
    <name type="scientific">Thermohalobaculum xanthum</name>
    <dbReference type="NCBI Taxonomy" id="2753746"/>
    <lineage>
        <taxon>Bacteria</taxon>
        <taxon>Pseudomonadati</taxon>
        <taxon>Pseudomonadota</taxon>
        <taxon>Alphaproteobacteria</taxon>
        <taxon>Rhodobacterales</taxon>
        <taxon>Paracoccaceae</taxon>
        <taxon>Thermohalobaculum</taxon>
    </lineage>
</organism>
<keyword evidence="2" id="KW-0808">Transferase</keyword>
<name>A0A8J7SDH3_9RHOB</name>
<dbReference type="SUPFAM" id="SSF53335">
    <property type="entry name" value="S-adenosyl-L-methionine-dependent methyltransferases"/>
    <property type="match status" value="1"/>
</dbReference>
<sequence>MTPAAAFWDRIADKYARRPVRDVDAYERTLARTRSHLAPDDTVLEIGCGTGTTALKLADAVGAITASDISGRMIEIAEGKARAAGAGNVRFLRSPADGPGIGGQSYDAVLAFNLLHLLEDLPGALERIHGLVKPGGVFVSKTVCIKGAPLWMRALIKPLQLVGIAPYVRSMAVAELDAAIEAAGFRIIETGVFPASPPARFVVAKRP</sequence>
<evidence type="ECO:0000256" key="2">
    <source>
        <dbReference type="ARBA" id="ARBA00022679"/>
    </source>
</evidence>
<dbReference type="AlphaFoldDB" id="A0A8J7SDH3"/>
<dbReference type="PANTHER" id="PTHR43861">
    <property type="entry name" value="TRANS-ACONITATE 2-METHYLTRANSFERASE-RELATED"/>
    <property type="match status" value="1"/>
</dbReference>
<evidence type="ECO:0000259" key="3">
    <source>
        <dbReference type="Pfam" id="PF13649"/>
    </source>
</evidence>
<evidence type="ECO:0000313" key="4">
    <source>
        <dbReference type="EMBL" id="MBK0398427.1"/>
    </source>
</evidence>
<dbReference type="Proteomes" id="UP000655420">
    <property type="component" value="Unassembled WGS sequence"/>
</dbReference>
<proteinExistence type="predicted"/>
<dbReference type="RefSeq" id="WP_200607498.1">
    <property type="nucleotide sequence ID" value="NZ_JAEHHL010000001.1"/>
</dbReference>